<comment type="caution">
    <text evidence="1">The sequence shown here is derived from an EMBL/GenBank/DDBJ whole genome shotgun (WGS) entry which is preliminary data.</text>
</comment>
<reference evidence="1" key="1">
    <citation type="submission" date="2021-03" db="EMBL/GenBank/DDBJ databases">
        <title>Draft genome sequence of rust myrtle Austropuccinia psidii MF-1, a brazilian biotype.</title>
        <authorList>
            <person name="Quecine M.C."/>
            <person name="Pachon D.M.R."/>
            <person name="Bonatelli M.L."/>
            <person name="Correr F.H."/>
            <person name="Franceschini L.M."/>
            <person name="Leite T.F."/>
            <person name="Margarido G.R.A."/>
            <person name="Almeida C.A."/>
            <person name="Ferrarezi J.A."/>
            <person name="Labate C.A."/>
        </authorList>
    </citation>
    <scope>NUCLEOTIDE SEQUENCE</scope>
    <source>
        <strain evidence="1">MF-1</strain>
    </source>
</reference>
<evidence type="ECO:0000313" key="2">
    <source>
        <dbReference type="Proteomes" id="UP000765509"/>
    </source>
</evidence>
<dbReference type="OrthoDB" id="2505776at2759"/>
<accession>A0A9Q3DB00</accession>
<dbReference type="EMBL" id="AVOT02015624">
    <property type="protein sequence ID" value="MBW0500074.1"/>
    <property type="molecule type" value="Genomic_DNA"/>
</dbReference>
<organism evidence="1 2">
    <name type="scientific">Austropuccinia psidii MF-1</name>
    <dbReference type="NCBI Taxonomy" id="1389203"/>
    <lineage>
        <taxon>Eukaryota</taxon>
        <taxon>Fungi</taxon>
        <taxon>Dikarya</taxon>
        <taxon>Basidiomycota</taxon>
        <taxon>Pucciniomycotina</taxon>
        <taxon>Pucciniomycetes</taxon>
        <taxon>Pucciniales</taxon>
        <taxon>Sphaerophragmiaceae</taxon>
        <taxon>Austropuccinia</taxon>
    </lineage>
</organism>
<proteinExistence type="predicted"/>
<keyword evidence="2" id="KW-1185">Reference proteome</keyword>
<sequence length="219" mass="24810">MIIYAIHLVSNKCNLDDQLTLGVPHDLQTIVKHFKIKSSFEQFVCFQECYLLYDIEVAPDECHYQQTSQNSPFGTNLFCQSKIKSLPSIKFTSNQSAKRSFLKHCGQICLSGQPCLRVPYANFISQSLSTWVRWFLNVAGIDEELNEWASSISSQRNSSIIDVSQGKVWRKMFGNSSTQLDLELGFSIFIDWFNPQGNHISGKQTSMGLIALNCLNLPP</sequence>
<gene>
    <name evidence="1" type="ORF">O181_039789</name>
</gene>
<dbReference type="Proteomes" id="UP000765509">
    <property type="component" value="Unassembled WGS sequence"/>
</dbReference>
<name>A0A9Q3DB00_9BASI</name>
<evidence type="ECO:0000313" key="1">
    <source>
        <dbReference type="EMBL" id="MBW0500074.1"/>
    </source>
</evidence>
<protein>
    <submittedName>
        <fullName evidence="1">Uncharacterized protein</fullName>
    </submittedName>
</protein>
<dbReference type="AlphaFoldDB" id="A0A9Q3DB00"/>